<evidence type="ECO:0008006" key="4">
    <source>
        <dbReference type="Google" id="ProtNLM"/>
    </source>
</evidence>
<feature type="transmembrane region" description="Helical" evidence="1">
    <location>
        <begin position="90"/>
        <end position="112"/>
    </location>
</feature>
<sequence length="170" mass="18557">MGSASSDGRVGIGQWDGRFRGLPRRHPIAADERRAMVIRRLLHRRDRLGRTLRRTLHRSASLPFVAQLLPAARLFAPLIAGAMPHDWRRLAVATLAGLTVWNVSFIGLGFVMARSGGPTNATPVSMTIIVLAGCCLLGLRLSARYRAARSARLAQSPLHVDAAEKAAYRC</sequence>
<gene>
    <name evidence="2" type="ORF">A6768_12885</name>
</gene>
<dbReference type="AlphaFoldDB" id="A0A291N0A9"/>
<accession>A0A291N0A9</accession>
<keyword evidence="1" id="KW-1133">Transmembrane helix</keyword>
<evidence type="ECO:0000313" key="3">
    <source>
        <dbReference type="Proteomes" id="UP000219422"/>
    </source>
</evidence>
<name>A0A291N0A9_SPHYA</name>
<dbReference type="KEGG" id="sya:A6768_12885"/>
<protein>
    <recommendedName>
        <fullName evidence="4">DedA family protein</fullName>
    </recommendedName>
</protein>
<evidence type="ECO:0000256" key="1">
    <source>
        <dbReference type="SAM" id="Phobius"/>
    </source>
</evidence>
<dbReference type="Proteomes" id="UP000219422">
    <property type="component" value="Chromosome"/>
</dbReference>
<keyword evidence="1" id="KW-0472">Membrane</keyword>
<proteinExistence type="predicted"/>
<organism evidence="2 3">
    <name type="scientific">Sphingobium yanoikuyae</name>
    <name type="common">Sphingomonas yanoikuyae</name>
    <dbReference type="NCBI Taxonomy" id="13690"/>
    <lineage>
        <taxon>Bacteria</taxon>
        <taxon>Pseudomonadati</taxon>
        <taxon>Pseudomonadota</taxon>
        <taxon>Alphaproteobacteria</taxon>
        <taxon>Sphingomonadales</taxon>
        <taxon>Sphingomonadaceae</taxon>
        <taxon>Sphingobium</taxon>
    </lineage>
</organism>
<keyword evidence="1" id="KW-0812">Transmembrane</keyword>
<reference evidence="2 3" key="1">
    <citation type="submission" date="2017-10" db="EMBL/GenBank/DDBJ databases">
        <title>Sphingobium yanoikuyae S72.</title>
        <authorList>
            <person name="Sanchez E."/>
            <person name="Bustos P."/>
            <person name="Mendoza P."/>
            <person name="Guo X."/>
            <person name="Mendoza A."/>
        </authorList>
    </citation>
    <scope>NUCLEOTIDE SEQUENCE [LARGE SCALE GENOMIC DNA]</scope>
    <source>
        <strain evidence="2 3">S72</strain>
    </source>
</reference>
<evidence type="ECO:0000313" key="2">
    <source>
        <dbReference type="EMBL" id="ATI80793.1"/>
    </source>
</evidence>
<feature type="transmembrane region" description="Helical" evidence="1">
    <location>
        <begin position="124"/>
        <end position="143"/>
    </location>
</feature>
<dbReference type="EMBL" id="CP023741">
    <property type="protein sequence ID" value="ATI80793.1"/>
    <property type="molecule type" value="Genomic_DNA"/>
</dbReference>